<proteinExistence type="predicted"/>
<evidence type="ECO:0000259" key="5">
    <source>
        <dbReference type="Pfam" id="PF04055"/>
    </source>
</evidence>
<dbReference type="SFLD" id="SFLDS00029">
    <property type="entry name" value="Radical_SAM"/>
    <property type="match status" value="1"/>
</dbReference>
<dbReference type="CDD" id="cd01335">
    <property type="entry name" value="Radical_SAM"/>
    <property type="match status" value="1"/>
</dbReference>
<comment type="caution">
    <text evidence="6">The sequence shown here is derived from an EMBL/GenBank/DDBJ whole genome shotgun (WGS) entry which is preliminary data.</text>
</comment>
<evidence type="ECO:0000256" key="1">
    <source>
        <dbReference type="ARBA" id="ARBA00022691"/>
    </source>
</evidence>
<evidence type="ECO:0000256" key="3">
    <source>
        <dbReference type="ARBA" id="ARBA00023004"/>
    </source>
</evidence>
<dbReference type="GO" id="GO:0046872">
    <property type="term" value="F:metal ion binding"/>
    <property type="evidence" value="ECO:0007669"/>
    <property type="project" value="UniProtKB-KW"/>
</dbReference>
<sequence length="347" mass="40722">MFERLSWYYKVMDNRAPAKFLICRKIQGEDPTKLDIEGLWDLHRALSKDFDNVFKGVKRGELDIGDIPTPRFNFLDIKVEIAKNIFRSCHFCERRCEIDRSKIEGDCKVDHTYVHSWFLHCGEEAPLVPSGTIFYGGCNFHCVFCQNYDISHLYPKEGIRVKGREVALIEKKLRLEGAKNINHVGGDPIPNTWVILESFKYLDVNVPQLWNSNMYCSIETMTLLREVIDIWLPDFKYGSNRCAQRLSLVENYWETITRNMKIAYNSGDMIVRHLVLPNHIECCSKPVLNWIRNNCPEVLVNIMGQYRPEYLVAKYPEMWPDIGRTPTLEEMEEVYRYAERLGITYIK</sequence>
<keyword evidence="3" id="KW-0408">Iron</keyword>
<keyword evidence="2" id="KW-0479">Metal-binding</keyword>
<dbReference type="Proteomes" id="UP000618343">
    <property type="component" value="Unassembled WGS sequence"/>
</dbReference>
<dbReference type="AlphaFoldDB" id="A0A832ZLG4"/>
<dbReference type="GO" id="GO:0003824">
    <property type="term" value="F:catalytic activity"/>
    <property type="evidence" value="ECO:0007669"/>
    <property type="project" value="InterPro"/>
</dbReference>
<dbReference type="InterPro" id="IPR013785">
    <property type="entry name" value="Aldolase_TIM"/>
</dbReference>
<dbReference type="PANTHER" id="PTHR43075">
    <property type="entry name" value="FORMATE LYASE ACTIVATING ENZYME, PUTATIVE (AFU_ORTHOLOGUE AFUA_2G15630)-RELATED"/>
    <property type="match status" value="1"/>
</dbReference>
<dbReference type="InterPro" id="IPR007197">
    <property type="entry name" value="rSAM"/>
</dbReference>
<reference evidence="6" key="1">
    <citation type="journal article" date="2020" name="ISME J.">
        <title>Gammaproteobacteria mediating utilization of methyl-, sulfur- and petroleum organic compounds in deep ocean hydrothermal plumes.</title>
        <authorList>
            <person name="Zhou Z."/>
            <person name="Liu Y."/>
            <person name="Pan J."/>
            <person name="Cron B.R."/>
            <person name="Toner B.M."/>
            <person name="Anantharaman K."/>
            <person name="Breier J.A."/>
            <person name="Dick G.J."/>
            <person name="Li M."/>
        </authorList>
    </citation>
    <scope>NUCLEOTIDE SEQUENCE</scope>
    <source>
        <strain evidence="6">SZUA-1471</strain>
    </source>
</reference>
<dbReference type="InterPro" id="IPR040085">
    <property type="entry name" value="MJ0674-like"/>
</dbReference>
<evidence type="ECO:0000313" key="7">
    <source>
        <dbReference type="Proteomes" id="UP000618343"/>
    </source>
</evidence>
<protein>
    <submittedName>
        <fullName evidence="6">4Fe-4S cluster-binding domain-containing protein</fullName>
    </submittedName>
</protein>
<dbReference type="Gene3D" id="3.20.20.70">
    <property type="entry name" value="Aldolase class I"/>
    <property type="match status" value="1"/>
</dbReference>
<dbReference type="GO" id="GO:0051536">
    <property type="term" value="F:iron-sulfur cluster binding"/>
    <property type="evidence" value="ECO:0007669"/>
    <property type="project" value="UniProtKB-KW"/>
</dbReference>
<evidence type="ECO:0000256" key="2">
    <source>
        <dbReference type="ARBA" id="ARBA00022723"/>
    </source>
</evidence>
<dbReference type="Pfam" id="PF04055">
    <property type="entry name" value="Radical_SAM"/>
    <property type="match status" value="1"/>
</dbReference>
<name>A0A832ZLG4_9EURY</name>
<evidence type="ECO:0000313" key="6">
    <source>
        <dbReference type="EMBL" id="HIP91737.1"/>
    </source>
</evidence>
<organism evidence="6 7">
    <name type="scientific">Methanothermococcus okinawensis</name>
    <dbReference type="NCBI Taxonomy" id="155863"/>
    <lineage>
        <taxon>Archaea</taxon>
        <taxon>Methanobacteriati</taxon>
        <taxon>Methanobacteriota</taxon>
        <taxon>Methanomada group</taxon>
        <taxon>Methanococci</taxon>
        <taxon>Methanococcales</taxon>
        <taxon>Methanococcaceae</taxon>
        <taxon>Methanothermococcus</taxon>
    </lineage>
</organism>
<keyword evidence="1" id="KW-0949">S-adenosyl-L-methionine</keyword>
<accession>A0A832ZLG4</accession>
<dbReference type="SUPFAM" id="SSF102114">
    <property type="entry name" value="Radical SAM enzymes"/>
    <property type="match status" value="1"/>
</dbReference>
<dbReference type="InterPro" id="IPR058240">
    <property type="entry name" value="rSAM_sf"/>
</dbReference>
<evidence type="ECO:0000256" key="4">
    <source>
        <dbReference type="ARBA" id="ARBA00023014"/>
    </source>
</evidence>
<dbReference type="PANTHER" id="PTHR43075:SF1">
    <property type="entry name" value="FORMATE LYASE ACTIVATING ENZYME, PUTATIVE (AFU_ORTHOLOGUE AFUA_2G15630)-RELATED"/>
    <property type="match status" value="1"/>
</dbReference>
<feature type="domain" description="Radical SAM core" evidence="5">
    <location>
        <begin position="133"/>
        <end position="279"/>
    </location>
</feature>
<keyword evidence="4" id="KW-0411">Iron-sulfur</keyword>
<gene>
    <name evidence="6" type="ORF">EYH21_05510</name>
</gene>
<dbReference type="SFLD" id="SFLDG01099">
    <property type="entry name" value="Uncharacterised_Radical_SAM_Su"/>
    <property type="match status" value="1"/>
</dbReference>
<dbReference type="EMBL" id="DQUO01000066">
    <property type="protein sequence ID" value="HIP91737.1"/>
    <property type="molecule type" value="Genomic_DNA"/>
</dbReference>